<name>E4X279_OIKDI</name>
<proteinExistence type="predicted"/>
<gene>
    <name evidence="2" type="ORF">GSOID_T00017008001</name>
</gene>
<dbReference type="Proteomes" id="UP000001307">
    <property type="component" value="Unassembled WGS sequence"/>
</dbReference>
<evidence type="ECO:0000313" key="3">
    <source>
        <dbReference type="Proteomes" id="UP000001307"/>
    </source>
</evidence>
<dbReference type="InParanoid" id="E4X279"/>
<evidence type="ECO:0000313" key="2">
    <source>
        <dbReference type="EMBL" id="CBY07345.1"/>
    </source>
</evidence>
<dbReference type="AlphaFoldDB" id="E4X279"/>
<feature type="compositionally biased region" description="Pro residues" evidence="1">
    <location>
        <begin position="82"/>
        <end position="107"/>
    </location>
</feature>
<reference evidence="2 3" key="1">
    <citation type="journal article" date="2010" name="Science">
        <title>Plasticity of animal genome architecture unmasked by rapid evolution of a pelagic tunicate.</title>
        <authorList>
            <person name="Denoeud F."/>
            <person name="Henriet S."/>
            <person name="Mungpakdee S."/>
            <person name="Aury J.M."/>
            <person name="Da Silva C."/>
            <person name="Brinkmann H."/>
            <person name="Mikhaleva J."/>
            <person name="Olsen L.C."/>
            <person name="Jubin C."/>
            <person name="Canestro C."/>
            <person name="Bouquet J.M."/>
            <person name="Danks G."/>
            <person name="Poulain J."/>
            <person name="Campsteijn C."/>
            <person name="Adamski M."/>
            <person name="Cross I."/>
            <person name="Yadetie F."/>
            <person name="Muffato M."/>
            <person name="Louis A."/>
            <person name="Butcher S."/>
            <person name="Tsagkogeorga G."/>
            <person name="Konrad A."/>
            <person name="Singh S."/>
            <person name="Jensen M.F."/>
            <person name="Cong E.H."/>
            <person name="Eikeseth-Otteraa H."/>
            <person name="Noel B."/>
            <person name="Anthouard V."/>
            <person name="Porcel B.M."/>
            <person name="Kachouri-Lafond R."/>
            <person name="Nishino A."/>
            <person name="Ugolini M."/>
            <person name="Chourrout P."/>
            <person name="Nishida H."/>
            <person name="Aasland R."/>
            <person name="Huzurbazar S."/>
            <person name="Westhof E."/>
            <person name="Delsuc F."/>
            <person name="Lehrach H."/>
            <person name="Reinhardt R."/>
            <person name="Weissenbach J."/>
            <person name="Roy S.W."/>
            <person name="Artiguenave F."/>
            <person name="Postlethwait J.H."/>
            <person name="Manak J.R."/>
            <person name="Thompson E.M."/>
            <person name="Jaillon O."/>
            <person name="Du Pasquier L."/>
            <person name="Boudinot P."/>
            <person name="Liberles D.A."/>
            <person name="Volff J.N."/>
            <person name="Philippe H."/>
            <person name="Lenhard B."/>
            <person name="Roest Crollius H."/>
            <person name="Wincker P."/>
            <person name="Chourrout D."/>
        </authorList>
    </citation>
    <scope>NUCLEOTIDE SEQUENCE [LARGE SCALE GENOMIC DNA]</scope>
</reference>
<dbReference type="EMBL" id="FN653022">
    <property type="protein sequence ID" value="CBY07345.1"/>
    <property type="molecule type" value="Genomic_DNA"/>
</dbReference>
<protein>
    <submittedName>
        <fullName evidence="2">Uncharacterized protein</fullName>
    </submittedName>
</protein>
<organism evidence="2 3">
    <name type="scientific">Oikopleura dioica</name>
    <name type="common">Tunicate</name>
    <dbReference type="NCBI Taxonomy" id="34765"/>
    <lineage>
        <taxon>Eukaryota</taxon>
        <taxon>Metazoa</taxon>
        <taxon>Chordata</taxon>
        <taxon>Tunicata</taxon>
        <taxon>Appendicularia</taxon>
        <taxon>Copelata</taxon>
        <taxon>Oikopleuridae</taxon>
        <taxon>Oikopleura</taxon>
    </lineage>
</organism>
<keyword evidence="3" id="KW-1185">Reference proteome</keyword>
<sequence length="833" mass="93546">MDDFSRQCRITQIGDGSERPPPYLPLDHNDPLENESQVTHADDRGILRQPRSRNRVPRRVSFCENKKPTSDDDEAHQRPLPRSKPQPSRPKAPPRATPQPEHVPPPRNYLTNMLVLGLTDTTALKVYNAPLGAKRFTLTTTRTWQIDGENGAYGSVMCDYIRSRKGSILIVRRSPRLAAKRAASVRDSELPAPRVTAKAGFKRRLVKATRRVAEKLITVADSIVTPPKNSQLRRVIAEQVERSPEKKRGCFVEKMTKSAARVLLRRANAGIAVNHTPEQRPRFQPSLPAVKSPRKLTFPEEGEEREERGTCLPRPRLSVIREMDPSEGDEFKIMSDEDSAFRSSDQEMQIGRMDQYAHKPLMELAEQADRIRKLSKRNYDGVRVQNDGFKQGFFQEEAKFMATRLPTPRVSFASDSSSSAASTFAPINNQGQRFVAMAARPASASGFALPPTPPMQTRDRFPANPQAEMNNALSAFAVLRRRYLSGTRDIYGFGSALNETRFGAYVQRVSDAFVEHRVNKKSEIARRANYPGVWDFKDYEPAKKPVSTYCEDVTKPIENLVPWTELGALCFEWEIDGLGFLKITSISGYFLTTIKTWELHDFSEQRLGNPIKLLRALSQLTPKIHYPWPSGGDSLSAEKSAILMLCGMTPFPGRPPFYELACSLYVAGDSRLVSTTPAHDNNPVVAFHQTQAVYTQLECNLWRAFGLANKAKNNRDGSRFYNTLVTGAKMTTGVAPTNRNAYAAEWQRFLEASGLMLGQSAPPFTASISALHPTCNILQNYIESNRTMVKPIYGYLFAVAASLPEGMTAREFLAYCQDHKEIPLCERFFGKCD</sequence>
<feature type="region of interest" description="Disordered" evidence="1">
    <location>
        <begin position="278"/>
        <end position="309"/>
    </location>
</feature>
<accession>E4X279</accession>
<feature type="region of interest" description="Disordered" evidence="1">
    <location>
        <begin position="1"/>
        <end position="107"/>
    </location>
</feature>
<evidence type="ECO:0000256" key="1">
    <source>
        <dbReference type="SAM" id="MobiDB-lite"/>
    </source>
</evidence>